<dbReference type="Pfam" id="PF12833">
    <property type="entry name" value="HTH_18"/>
    <property type="match status" value="1"/>
</dbReference>
<dbReference type="SUPFAM" id="SSF46689">
    <property type="entry name" value="Homeodomain-like"/>
    <property type="match status" value="1"/>
</dbReference>
<evidence type="ECO:0000256" key="2">
    <source>
        <dbReference type="ARBA" id="ARBA00023125"/>
    </source>
</evidence>
<evidence type="ECO:0000313" key="5">
    <source>
        <dbReference type="EMBL" id="BDD12603.1"/>
    </source>
</evidence>
<dbReference type="AlphaFoldDB" id="A0AAU9CXC6"/>
<dbReference type="GO" id="GO:0043565">
    <property type="term" value="F:sequence-specific DNA binding"/>
    <property type="evidence" value="ECO:0007669"/>
    <property type="project" value="InterPro"/>
</dbReference>
<evidence type="ECO:0000313" key="6">
    <source>
        <dbReference type="Proteomes" id="UP001348817"/>
    </source>
</evidence>
<keyword evidence="5" id="KW-0614">Plasmid</keyword>
<dbReference type="InterPro" id="IPR020449">
    <property type="entry name" value="Tscrpt_reg_AraC-type_HTH"/>
</dbReference>
<sequence length="290" mass="34244">MPKDRIHKNLIQLYGDFKIKRLKGPKEDFLSSHALKPHRHDYFQIIWIRKGAGSHLLEQEIYPIKDRCLYLILPHQVHHLRCEGDIDGYLIDFSDIFLESVQYKTGLLCRLPVHTYLRIPESEASLFSEECGLLYRYFTGKDFFGKPKVMQSYLQILLTKIENFRQKESNQKNDFSRQNYDLLERFIDLVGTYCVEQKYLPFYTSELGVSTRKLYNAVKEMTGFSPAQFIEKYVLNEAARMLQFTPHSVKEIAGELGYADDSYFVKAFKKHYRQTPAQFRISYQEANNRS</sequence>
<dbReference type="Proteomes" id="UP001348817">
    <property type="component" value="Plasmid pFA5"/>
</dbReference>
<dbReference type="InterPro" id="IPR003313">
    <property type="entry name" value="AraC-bd"/>
</dbReference>
<dbReference type="SUPFAM" id="SSF51215">
    <property type="entry name" value="Regulatory protein AraC"/>
    <property type="match status" value="1"/>
</dbReference>
<dbReference type="SMART" id="SM00342">
    <property type="entry name" value="HTH_ARAC"/>
    <property type="match status" value="1"/>
</dbReference>
<keyword evidence="1" id="KW-0805">Transcription regulation</keyword>
<proteinExistence type="predicted"/>
<keyword evidence="6" id="KW-1185">Reference proteome</keyword>
<geneLocation type="plasmid" evidence="5 6">
    <name>pFA5</name>
</geneLocation>
<evidence type="ECO:0000256" key="1">
    <source>
        <dbReference type="ARBA" id="ARBA00023015"/>
    </source>
</evidence>
<dbReference type="InterPro" id="IPR009057">
    <property type="entry name" value="Homeodomain-like_sf"/>
</dbReference>
<evidence type="ECO:0000256" key="3">
    <source>
        <dbReference type="ARBA" id="ARBA00023163"/>
    </source>
</evidence>
<dbReference type="InterPro" id="IPR037923">
    <property type="entry name" value="HTH-like"/>
</dbReference>
<reference evidence="5 6" key="1">
    <citation type="submission" date="2021-12" db="EMBL/GenBank/DDBJ databases">
        <title>Genome sequencing of bacteria with rrn-lacking chromosome and rrn-plasmid.</title>
        <authorList>
            <person name="Anda M."/>
            <person name="Iwasaki W."/>
        </authorList>
    </citation>
    <scope>NUCLEOTIDE SEQUENCE [LARGE SCALE GENOMIC DNA]</scope>
    <source>
        <strain evidence="5 6">DSM 100852</strain>
        <plasmid evidence="5 6">pFA5</plasmid>
    </source>
</reference>
<dbReference type="PRINTS" id="PR00032">
    <property type="entry name" value="HTHARAC"/>
</dbReference>
<protein>
    <submittedName>
        <fullName evidence="5">AraC family transcriptional regulator</fullName>
    </submittedName>
</protein>
<dbReference type="PROSITE" id="PS01124">
    <property type="entry name" value="HTH_ARAC_FAMILY_2"/>
    <property type="match status" value="1"/>
</dbReference>
<dbReference type="KEGG" id="fax:FUAX_50350"/>
<name>A0AAU9CXC6_9BACT</name>
<dbReference type="Gene3D" id="1.10.10.60">
    <property type="entry name" value="Homeodomain-like"/>
    <property type="match status" value="1"/>
</dbReference>
<dbReference type="InterPro" id="IPR018060">
    <property type="entry name" value="HTH_AraC"/>
</dbReference>
<dbReference type="GO" id="GO:0003700">
    <property type="term" value="F:DNA-binding transcription factor activity"/>
    <property type="evidence" value="ECO:0007669"/>
    <property type="project" value="InterPro"/>
</dbReference>
<dbReference type="EMBL" id="AP025319">
    <property type="protein sequence ID" value="BDD12603.1"/>
    <property type="molecule type" value="Genomic_DNA"/>
</dbReference>
<feature type="domain" description="HTH araC/xylS-type" evidence="4">
    <location>
        <begin position="184"/>
        <end position="282"/>
    </location>
</feature>
<keyword evidence="3" id="KW-0804">Transcription</keyword>
<dbReference type="PANTHER" id="PTHR43280:SF32">
    <property type="entry name" value="TRANSCRIPTIONAL REGULATORY PROTEIN"/>
    <property type="match status" value="1"/>
</dbReference>
<evidence type="ECO:0000259" key="4">
    <source>
        <dbReference type="PROSITE" id="PS01124"/>
    </source>
</evidence>
<accession>A0AAU9CXC6</accession>
<organism evidence="5 6">
    <name type="scientific">Fulvitalea axinellae</name>
    <dbReference type="NCBI Taxonomy" id="1182444"/>
    <lineage>
        <taxon>Bacteria</taxon>
        <taxon>Pseudomonadati</taxon>
        <taxon>Bacteroidota</taxon>
        <taxon>Cytophagia</taxon>
        <taxon>Cytophagales</taxon>
        <taxon>Persicobacteraceae</taxon>
        <taxon>Fulvitalea</taxon>
    </lineage>
</organism>
<dbReference type="RefSeq" id="WP_338395753.1">
    <property type="nucleotide sequence ID" value="NZ_AP025319.1"/>
</dbReference>
<dbReference type="Pfam" id="PF02311">
    <property type="entry name" value="AraC_binding"/>
    <property type="match status" value="1"/>
</dbReference>
<keyword evidence="2" id="KW-0238">DNA-binding</keyword>
<gene>
    <name evidence="5" type="ORF">FUAX_50350</name>
</gene>
<dbReference type="PANTHER" id="PTHR43280">
    <property type="entry name" value="ARAC-FAMILY TRANSCRIPTIONAL REGULATOR"/>
    <property type="match status" value="1"/>
</dbReference>
<dbReference type="Gene3D" id="2.60.120.10">
    <property type="entry name" value="Jelly Rolls"/>
    <property type="match status" value="1"/>
</dbReference>
<dbReference type="InterPro" id="IPR014710">
    <property type="entry name" value="RmlC-like_jellyroll"/>
</dbReference>